<feature type="chain" id="PRO_5046486644" description="Lipoprotein with Yx(FWY)xxD motif" evidence="2">
    <location>
        <begin position="17"/>
        <end position="176"/>
    </location>
</feature>
<sequence>MRTTILALICGTVALAGCGDSDDGQAQATTPAATTPAATTAAAPTAETTTATTAAAKPTGKAITTGSSEFGTMLFDTKKQAIYIFENDEKGKSNCYGECARAWPPVYTKGKPRARGDVKASLLGTTRRRDGRLQVTYNGQPLYYYVNEGPGEVRCHNVFLNGGLWWVVGPNGKRRA</sequence>
<evidence type="ECO:0000313" key="4">
    <source>
        <dbReference type="Proteomes" id="UP001058860"/>
    </source>
</evidence>
<proteinExistence type="predicted"/>
<keyword evidence="2" id="KW-0732">Signal</keyword>
<dbReference type="Proteomes" id="UP001058860">
    <property type="component" value="Chromosome"/>
</dbReference>
<dbReference type="RefSeq" id="WP_353862588.1">
    <property type="nucleotide sequence ID" value="NZ_CP088295.1"/>
</dbReference>
<name>A0ABY5PBY3_9ACTN</name>
<protein>
    <recommendedName>
        <fullName evidence="5">Lipoprotein with Yx(FWY)xxD motif</fullName>
    </recommendedName>
</protein>
<feature type="region of interest" description="Disordered" evidence="1">
    <location>
        <begin position="24"/>
        <end position="58"/>
    </location>
</feature>
<evidence type="ECO:0008006" key="5">
    <source>
        <dbReference type="Google" id="ProtNLM"/>
    </source>
</evidence>
<reference evidence="4" key="1">
    <citation type="submission" date="2021-11" db="EMBL/GenBank/DDBJ databases">
        <title>Cultivation dependent microbiological survey of springs from the worlds oldest radium mine currently devoted to the extraction of radon-saturated water.</title>
        <authorList>
            <person name="Kapinusova G."/>
            <person name="Smrhova T."/>
            <person name="Strejcek M."/>
            <person name="Suman J."/>
            <person name="Jani K."/>
            <person name="Pajer P."/>
            <person name="Uhlik O."/>
        </authorList>
    </citation>
    <scope>NUCLEOTIDE SEQUENCE [LARGE SCALE GENOMIC DNA]</scope>
    <source>
        <strain evidence="4">J379</strain>
    </source>
</reference>
<evidence type="ECO:0000256" key="1">
    <source>
        <dbReference type="SAM" id="MobiDB-lite"/>
    </source>
</evidence>
<organism evidence="3 4">
    <name type="scientific">Svornostia abyssi</name>
    <dbReference type="NCBI Taxonomy" id="2898438"/>
    <lineage>
        <taxon>Bacteria</taxon>
        <taxon>Bacillati</taxon>
        <taxon>Actinomycetota</taxon>
        <taxon>Thermoleophilia</taxon>
        <taxon>Solirubrobacterales</taxon>
        <taxon>Baekduiaceae</taxon>
        <taxon>Svornostia</taxon>
    </lineage>
</organism>
<dbReference type="PROSITE" id="PS51257">
    <property type="entry name" value="PROKAR_LIPOPROTEIN"/>
    <property type="match status" value="1"/>
</dbReference>
<dbReference type="EMBL" id="CP088295">
    <property type="protein sequence ID" value="UUY02052.1"/>
    <property type="molecule type" value="Genomic_DNA"/>
</dbReference>
<dbReference type="PANTHER" id="PTHR39335">
    <property type="entry name" value="BLL4220 PROTEIN"/>
    <property type="match status" value="1"/>
</dbReference>
<accession>A0ABY5PBY3</accession>
<dbReference type="Pfam" id="PF03640">
    <property type="entry name" value="Lipoprotein_15"/>
    <property type="match status" value="2"/>
</dbReference>
<feature type="compositionally biased region" description="Low complexity" evidence="1">
    <location>
        <begin position="26"/>
        <end position="58"/>
    </location>
</feature>
<dbReference type="InterPro" id="IPR005297">
    <property type="entry name" value="Lipoprotein_repeat"/>
</dbReference>
<keyword evidence="4" id="KW-1185">Reference proteome</keyword>
<feature type="signal peptide" evidence="2">
    <location>
        <begin position="1"/>
        <end position="16"/>
    </location>
</feature>
<dbReference type="PANTHER" id="PTHR39335:SF1">
    <property type="entry name" value="BLL4220 PROTEIN"/>
    <property type="match status" value="1"/>
</dbReference>
<evidence type="ECO:0000256" key="2">
    <source>
        <dbReference type="SAM" id="SignalP"/>
    </source>
</evidence>
<gene>
    <name evidence="3" type="ORF">LRS13_15160</name>
</gene>
<evidence type="ECO:0000313" key="3">
    <source>
        <dbReference type="EMBL" id="UUY02052.1"/>
    </source>
</evidence>